<accession>A0A5C6B0N1</accession>
<feature type="domain" description="RNA polymerase sigma-70 region 2" evidence="5">
    <location>
        <begin position="29"/>
        <end position="98"/>
    </location>
</feature>
<evidence type="ECO:0000256" key="2">
    <source>
        <dbReference type="ARBA" id="ARBA00023082"/>
    </source>
</evidence>
<keyword evidence="2" id="KW-0731">Sigma factor</keyword>
<dbReference type="RefSeq" id="WP_146518714.1">
    <property type="nucleotide sequence ID" value="NZ_CP151726.1"/>
</dbReference>
<keyword evidence="1" id="KW-0805">Transcription regulation</keyword>
<dbReference type="InterPro" id="IPR014284">
    <property type="entry name" value="RNA_pol_sigma-70_dom"/>
</dbReference>
<dbReference type="AlphaFoldDB" id="A0A5C6B0N1"/>
<dbReference type="Proteomes" id="UP000320176">
    <property type="component" value="Unassembled WGS sequence"/>
</dbReference>
<organism evidence="6 7">
    <name type="scientific">Stieleria varia</name>
    <dbReference type="NCBI Taxonomy" id="2528005"/>
    <lineage>
        <taxon>Bacteria</taxon>
        <taxon>Pseudomonadati</taxon>
        <taxon>Planctomycetota</taxon>
        <taxon>Planctomycetia</taxon>
        <taxon>Pirellulales</taxon>
        <taxon>Pirellulaceae</taxon>
        <taxon>Stieleria</taxon>
    </lineage>
</organism>
<dbReference type="PANTHER" id="PTHR43133:SF8">
    <property type="entry name" value="RNA POLYMERASE SIGMA FACTOR HI_1459-RELATED"/>
    <property type="match status" value="1"/>
</dbReference>
<dbReference type="GO" id="GO:0006352">
    <property type="term" value="P:DNA-templated transcription initiation"/>
    <property type="evidence" value="ECO:0007669"/>
    <property type="project" value="InterPro"/>
</dbReference>
<dbReference type="InterPro" id="IPR007627">
    <property type="entry name" value="RNA_pol_sigma70_r2"/>
</dbReference>
<gene>
    <name evidence="6" type="primary">sigE_6</name>
    <name evidence="6" type="ORF">Pla52n_11700</name>
</gene>
<evidence type="ECO:0000313" key="7">
    <source>
        <dbReference type="Proteomes" id="UP000320176"/>
    </source>
</evidence>
<sequence length="209" mass="24321">MSKTESSTNISLIARIQASEREEDAWIEFVERYGQRIFQWCEKRGLQPSDAEDVTQQVLIRIAKYLRNFRYDAKQSFRGYLQRMTGNAINDFFGRQHRQLPAEQPDSISWIDSVEAKSELLQQLSEVFDLELLEFAMTRVRSRVSDKRWRAWHETTIRGRENREVADELGMPLGSLYAAKNQVATQVRAEIEVLESADEEKLCADTPVD</sequence>
<reference evidence="6 7" key="1">
    <citation type="submission" date="2019-02" db="EMBL/GenBank/DDBJ databases">
        <title>Deep-cultivation of Planctomycetes and their phenomic and genomic characterization uncovers novel biology.</title>
        <authorList>
            <person name="Wiegand S."/>
            <person name="Jogler M."/>
            <person name="Boedeker C."/>
            <person name="Pinto D."/>
            <person name="Vollmers J."/>
            <person name="Rivas-Marin E."/>
            <person name="Kohn T."/>
            <person name="Peeters S.H."/>
            <person name="Heuer A."/>
            <person name="Rast P."/>
            <person name="Oberbeckmann S."/>
            <person name="Bunk B."/>
            <person name="Jeske O."/>
            <person name="Meyerdierks A."/>
            <person name="Storesund J.E."/>
            <person name="Kallscheuer N."/>
            <person name="Luecker S."/>
            <person name="Lage O.M."/>
            <person name="Pohl T."/>
            <person name="Merkel B.J."/>
            <person name="Hornburger P."/>
            <person name="Mueller R.-W."/>
            <person name="Bruemmer F."/>
            <person name="Labrenz M."/>
            <person name="Spormann A.M."/>
            <person name="Op Den Camp H."/>
            <person name="Overmann J."/>
            <person name="Amann R."/>
            <person name="Jetten M.S.M."/>
            <person name="Mascher T."/>
            <person name="Medema M.H."/>
            <person name="Devos D.P."/>
            <person name="Kaster A.-K."/>
            <person name="Ovreas L."/>
            <person name="Rohde M."/>
            <person name="Galperin M.Y."/>
            <person name="Jogler C."/>
        </authorList>
    </citation>
    <scope>NUCLEOTIDE SEQUENCE [LARGE SCALE GENOMIC DNA]</scope>
    <source>
        <strain evidence="6 7">Pla52n</strain>
    </source>
</reference>
<evidence type="ECO:0000256" key="3">
    <source>
        <dbReference type="ARBA" id="ARBA00023125"/>
    </source>
</evidence>
<dbReference type="InterPro" id="IPR039425">
    <property type="entry name" value="RNA_pol_sigma-70-like"/>
</dbReference>
<evidence type="ECO:0000259" key="5">
    <source>
        <dbReference type="Pfam" id="PF04542"/>
    </source>
</evidence>
<dbReference type="PANTHER" id="PTHR43133">
    <property type="entry name" value="RNA POLYMERASE ECF-TYPE SIGMA FACTO"/>
    <property type="match status" value="1"/>
</dbReference>
<comment type="caution">
    <text evidence="6">The sequence shown here is derived from an EMBL/GenBank/DDBJ whole genome shotgun (WGS) entry which is preliminary data.</text>
</comment>
<dbReference type="GO" id="GO:0003677">
    <property type="term" value="F:DNA binding"/>
    <property type="evidence" value="ECO:0007669"/>
    <property type="project" value="UniProtKB-KW"/>
</dbReference>
<dbReference type="NCBIfam" id="TIGR02937">
    <property type="entry name" value="sigma70-ECF"/>
    <property type="match status" value="1"/>
</dbReference>
<dbReference type="Pfam" id="PF04542">
    <property type="entry name" value="Sigma70_r2"/>
    <property type="match status" value="1"/>
</dbReference>
<keyword evidence="7" id="KW-1185">Reference proteome</keyword>
<dbReference type="InterPro" id="IPR013325">
    <property type="entry name" value="RNA_pol_sigma_r2"/>
</dbReference>
<evidence type="ECO:0000313" key="6">
    <source>
        <dbReference type="EMBL" id="TWU05458.1"/>
    </source>
</evidence>
<keyword evidence="4" id="KW-0804">Transcription</keyword>
<dbReference type="SUPFAM" id="SSF88946">
    <property type="entry name" value="Sigma2 domain of RNA polymerase sigma factors"/>
    <property type="match status" value="1"/>
</dbReference>
<name>A0A5C6B0N1_9BACT</name>
<evidence type="ECO:0000256" key="4">
    <source>
        <dbReference type="ARBA" id="ARBA00023163"/>
    </source>
</evidence>
<dbReference type="GO" id="GO:0016987">
    <property type="term" value="F:sigma factor activity"/>
    <property type="evidence" value="ECO:0007669"/>
    <property type="project" value="UniProtKB-KW"/>
</dbReference>
<dbReference type="Gene3D" id="1.10.1740.10">
    <property type="match status" value="1"/>
</dbReference>
<dbReference type="OrthoDB" id="284734at2"/>
<dbReference type="EMBL" id="SJPN01000002">
    <property type="protein sequence ID" value="TWU05458.1"/>
    <property type="molecule type" value="Genomic_DNA"/>
</dbReference>
<keyword evidence="3" id="KW-0238">DNA-binding</keyword>
<proteinExistence type="predicted"/>
<protein>
    <submittedName>
        <fullName evidence="6">ECF RNA polymerase sigma factor SigE</fullName>
    </submittedName>
</protein>
<evidence type="ECO:0000256" key="1">
    <source>
        <dbReference type="ARBA" id="ARBA00023015"/>
    </source>
</evidence>